<name>A0A9W7D6C2_9STRA</name>
<dbReference type="PANTHER" id="PTHR33119">
    <property type="entry name" value="IFI3P"/>
    <property type="match status" value="1"/>
</dbReference>
<dbReference type="EMBL" id="BSXT01006633">
    <property type="protein sequence ID" value="GMF62676.1"/>
    <property type="molecule type" value="Genomic_DNA"/>
</dbReference>
<dbReference type="Proteomes" id="UP001165121">
    <property type="component" value="Unassembled WGS sequence"/>
</dbReference>
<sequence length="715" mass="81103">MEPRPLIEINVQQAIASILQKRRWWIKIQDPEICKKWMNEVEQQLLFKNIDQSLANWRHGQAPIDSLGDLLQEADGVEKYAKLREWLKGIVTEFGMDEESEEEYSDTEELEEEEGEKEGETIDENQGTDTIVDEGDSTNLSEQEKIMLRALKKEVSANESYPTVKWTFNQLLLHEKLRIIPVEEWADETIGEAITCARDLEDPELVSRAVDFVLAVREGKPVVDALPMPPGSNLLSADRLLKLKVHCELIHRELKAVHAYVTKVILQIARREGLNAHTSSADVVFCPAGVDGIWISDNLVPDEIVAKFKSEVAVLESVPDHEKDWHPHSDKQVLDLVHPSLFCCVFGETMRASNALDPATFTTPAEQMYRLMFTGSEIVTRPQDSNTAYQWIPTDFLIADGGESRKDENVTVRTLSYINNLHPEQHSGLYESIEKIFGCFVPLFERMLTDRAKGLPASTFAADMFSHDSWRVLPRRPRVPEVVEVFNEIVPISLRGMTVQAVVKIAEIILTPKDPKYAGGSWHIEGTTAEKIVGTGICYFACDNIKDSRLAFRAEVQEPPYQQSDDDGVAEIYGLFNEELLVQILGYVETSALRCIAFPNWLQHQVQPFELEDPTKSGARKILAFFLIDTVNPIPSTAVIAPQQQEWIKPTLEGMMKQLHLVDEVGRNIQSMLPRGMPLREAKQHRLVLMEERAAAQEDDEDSFDNSRYFSLCEH</sequence>
<feature type="domain" description="DUF4246" evidence="2">
    <location>
        <begin position="290"/>
        <end position="649"/>
    </location>
</feature>
<evidence type="ECO:0000313" key="3">
    <source>
        <dbReference type="EMBL" id="GMF62676.1"/>
    </source>
</evidence>
<evidence type="ECO:0000313" key="4">
    <source>
        <dbReference type="Proteomes" id="UP001165121"/>
    </source>
</evidence>
<feature type="region of interest" description="Disordered" evidence="1">
    <location>
        <begin position="97"/>
        <end position="136"/>
    </location>
</feature>
<dbReference type="InterPro" id="IPR025340">
    <property type="entry name" value="DUF4246"/>
</dbReference>
<dbReference type="Pfam" id="PF14033">
    <property type="entry name" value="DUF4246"/>
    <property type="match status" value="1"/>
</dbReference>
<dbReference type="InterPro" id="IPR049192">
    <property type="entry name" value="DUF4246_C"/>
</dbReference>
<evidence type="ECO:0000256" key="1">
    <source>
        <dbReference type="SAM" id="MobiDB-lite"/>
    </source>
</evidence>
<dbReference type="OrthoDB" id="59491at2759"/>
<accession>A0A9W7D6C2</accession>
<evidence type="ECO:0000259" key="2">
    <source>
        <dbReference type="Pfam" id="PF14033"/>
    </source>
</evidence>
<proteinExistence type="predicted"/>
<organism evidence="3 4">
    <name type="scientific">Phytophthora fragariaefolia</name>
    <dbReference type="NCBI Taxonomy" id="1490495"/>
    <lineage>
        <taxon>Eukaryota</taxon>
        <taxon>Sar</taxon>
        <taxon>Stramenopiles</taxon>
        <taxon>Oomycota</taxon>
        <taxon>Peronosporomycetes</taxon>
        <taxon>Peronosporales</taxon>
        <taxon>Peronosporaceae</taxon>
        <taxon>Phytophthora</taxon>
    </lineage>
</organism>
<protein>
    <submittedName>
        <fullName evidence="3">Unnamed protein product</fullName>
    </submittedName>
</protein>
<gene>
    <name evidence="3" type="ORF">Pfra01_002728000</name>
</gene>
<dbReference type="PANTHER" id="PTHR33119:SF1">
    <property type="entry name" value="FE2OG DIOXYGENASE DOMAIN-CONTAINING PROTEIN"/>
    <property type="match status" value="1"/>
</dbReference>
<feature type="compositionally biased region" description="Acidic residues" evidence="1">
    <location>
        <begin position="97"/>
        <end position="123"/>
    </location>
</feature>
<comment type="caution">
    <text evidence="3">The sequence shown here is derived from an EMBL/GenBank/DDBJ whole genome shotgun (WGS) entry which is preliminary data.</text>
</comment>
<dbReference type="AlphaFoldDB" id="A0A9W7D6C2"/>
<keyword evidence="4" id="KW-1185">Reference proteome</keyword>
<reference evidence="3" key="1">
    <citation type="submission" date="2023-04" db="EMBL/GenBank/DDBJ databases">
        <title>Phytophthora fragariaefolia NBRC 109709.</title>
        <authorList>
            <person name="Ichikawa N."/>
            <person name="Sato H."/>
            <person name="Tonouchi N."/>
        </authorList>
    </citation>
    <scope>NUCLEOTIDE SEQUENCE</scope>
    <source>
        <strain evidence="3">NBRC 109709</strain>
    </source>
</reference>